<dbReference type="AlphaFoldDB" id="A0AAD1RGB2"/>
<evidence type="ECO:0000313" key="2">
    <source>
        <dbReference type="EMBL" id="CAH2253146.1"/>
    </source>
</evidence>
<dbReference type="Gene3D" id="3.20.80.10">
    <property type="entry name" value="Regulatory factor, effector binding domain"/>
    <property type="match status" value="1"/>
</dbReference>
<dbReference type="GO" id="GO:0020037">
    <property type="term" value="F:heme binding"/>
    <property type="evidence" value="ECO:0007669"/>
    <property type="project" value="TreeGrafter"/>
</dbReference>
<evidence type="ECO:0000313" key="3">
    <source>
        <dbReference type="Proteomes" id="UP001295444"/>
    </source>
</evidence>
<accession>A0AAD1RGB2</accession>
<dbReference type="InterPro" id="IPR006917">
    <property type="entry name" value="SOUL_heme-bd"/>
</dbReference>
<dbReference type="PANTHER" id="PTHR11220">
    <property type="entry name" value="HEME-BINDING PROTEIN-RELATED"/>
    <property type="match status" value="1"/>
</dbReference>
<reference evidence="2" key="1">
    <citation type="submission" date="2022-03" db="EMBL/GenBank/DDBJ databases">
        <authorList>
            <person name="Alioto T."/>
            <person name="Alioto T."/>
            <person name="Gomez Garrido J."/>
        </authorList>
    </citation>
    <scope>NUCLEOTIDE SEQUENCE</scope>
</reference>
<dbReference type="SUPFAM" id="SSF55136">
    <property type="entry name" value="Probable bacterial effector-binding domain"/>
    <property type="match status" value="1"/>
</dbReference>
<keyword evidence="3" id="KW-1185">Reference proteome</keyword>
<dbReference type="GO" id="GO:0005737">
    <property type="term" value="C:cytoplasm"/>
    <property type="evidence" value="ECO:0007669"/>
    <property type="project" value="TreeGrafter"/>
</dbReference>
<gene>
    <name evidence="2" type="ORF">PECUL_23A024962</name>
</gene>
<dbReference type="InterPro" id="IPR011256">
    <property type="entry name" value="Reg_factor_effector_dom_sf"/>
</dbReference>
<evidence type="ECO:0000256" key="1">
    <source>
        <dbReference type="ARBA" id="ARBA00009817"/>
    </source>
</evidence>
<name>A0AAD1RGB2_PELCU</name>
<dbReference type="Proteomes" id="UP001295444">
    <property type="component" value="Chromosome 02"/>
</dbReference>
<organism evidence="2 3">
    <name type="scientific">Pelobates cultripes</name>
    <name type="common">Western spadefoot toad</name>
    <dbReference type="NCBI Taxonomy" id="61616"/>
    <lineage>
        <taxon>Eukaryota</taxon>
        <taxon>Metazoa</taxon>
        <taxon>Chordata</taxon>
        <taxon>Craniata</taxon>
        <taxon>Vertebrata</taxon>
        <taxon>Euteleostomi</taxon>
        <taxon>Amphibia</taxon>
        <taxon>Batrachia</taxon>
        <taxon>Anura</taxon>
        <taxon>Pelobatoidea</taxon>
        <taxon>Pelobatidae</taxon>
        <taxon>Pelobates</taxon>
    </lineage>
</organism>
<sequence>MSPLTATTLREWDRFNKEQRFDGGLSPAFLLDSFYGLIPSLNIMSWSNRGLIYLHQLFDQGEIIPFNRLQNKYQLPNAAAFAHRQISSWLQTNRKVLPAANRWNTFNALESLCTQTKRPLKLISILYNRHYSVPDPHTLQFVKAWEVELGKQLTKEQWSYILCENKKLTLSTTHLELARKLLYRCKVTGIDDSDGYTTPDFCRGFKCPRYRVVEKHENFEVREYEPTIWAATIVDFSADITNQSYRLFKYIHGANKKGTKTEITLPFSIFVPTNKNTKHPPLASIFLPPEFEPPEPLDSSIYVFSYPALTWYVRSFKGQSNIEDFFKHARVLANELMHLKKPFDQIFGACNFYGGTDEQNNHHIEVAYLLGHVKKSD</sequence>
<dbReference type="Pfam" id="PF04832">
    <property type="entry name" value="SOUL"/>
    <property type="match status" value="1"/>
</dbReference>
<dbReference type="EMBL" id="OW240913">
    <property type="protein sequence ID" value="CAH2253146.1"/>
    <property type="molecule type" value="Genomic_DNA"/>
</dbReference>
<protein>
    <submittedName>
        <fullName evidence="2">Uncharacterized protein</fullName>
    </submittedName>
</protein>
<dbReference type="PANTHER" id="PTHR11220:SF69">
    <property type="entry name" value="HEME-BINDING PROTEIN 2"/>
    <property type="match status" value="1"/>
</dbReference>
<comment type="similarity">
    <text evidence="1">Belongs to the HEBP family.</text>
</comment>
<proteinExistence type="inferred from homology"/>